<dbReference type="GO" id="GO:0006611">
    <property type="term" value="P:protein export from nucleus"/>
    <property type="evidence" value="ECO:0007669"/>
    <property type="project" value="TreeGrafter"/>
</dbReference>
<dbReference type="GO" id="GO:0006606">
    <property type="term" value="P:protein import into nucleus"/>
    <property type="evidence" value="ECO:0007669"/>
    <property type="project" value="TreeGrafter"/>
</dbReference>
<reference evidence="3" key="1">
    <citation type="submission" date="2022-07" db="EMBL/GenBank/DDBJ databases">
        <title>Genome analysis of Parmales, a sister group of diatoms, reveals the evolutionary specialization of diatoms from phago-mixotrophs to photoautotrophs.</title>
        <authorList>
            <person name="Ban H."/>
            <person name="Sato S."/>
            <person name="Yoshikawa S."/>
            <person name="Kazumasa Y."/>
            <person name="Nakamura Y."/>
            <person name="Ichinomiya M."/>
            <person name="Saitoh K."/>
            <person name="Sato N."/>
            <person name="Blanc-Mathieu R."/>
            <person name="Endo H."/>
            <person name="Kuwata A."/>
            <person name="Ogata H."/>
        </authorList>
    </citation>
    <scope>NUCLEOTIDE SEQUENCE</scope>
</reference>
<dbReference type="Proteomes" id="UP001165082">
    <property type="component" value="Unassembled WGS sequence"/>
</dbReference>
<evidence type="ECO:0000259" key="1">
    <source>
        <dbReference type="Pfam" id="PF03378"/>
    </source>
</evidence>
<dbReference type="GO" id="GO:0005049">
    <property type="term" value="F:nuclear export signal receptor activity"/>
    <property type="evidence" value="ECO:0007669"/>
    <property type="project" value="TreeGrafter"/>
</dbReference>
<dbReference type="AlphaFoldDB" id="A0A9W7FZ70"/>
<dbReference type="InterPro" id="IPR016024">
    <property type="entry name" value="ARM-type_fold"/>
</dbReference>
<evidence type="ECO:0000259" key="2">
    <source>
        <dbReference type="Pfam" id="PF08506"/>
    </source>
</evidence>
<gene>
    <name evidence="3" type="ORF">TrRE_jg2174</name>
</gene>
<dbReference type="OrthoDB" id="3268246at2759"/>
<name>A0A9W7FZ70_9STRA</name>
<proteinExistence type="predicted"/>
<dbReference type="GO" id="GO:0031267">
    <property type="term" value="F:small GTPase binding"/>
    <property type="evidence" value="ECO:0007669"/>
    <property type="project" value="InterPro"/>
</dbReference>
<feature type="non-terminal residue" evidence="3">
    <location>
        <position position="1"/>
    </location>
</feature>
<comment type="caution">
    <text evidence="3">The sequence shown here is derived from an EMBL/GenBank/DDBJ whole genome shotgun (WGS) entry which is preliminary data.</text>
</comment>
<dbReference type="Pfam" id="PF08506">
    <property type="entry name" value="Cse1"/>
    <property type="match status" value="1"/>
</dbReference>
<feature type="domain" description="Exportin-2 C-terminal" evidence="1">
    <location>
        <begin position="337"/>
        <end position="765"/>
    </location>
</feature>
<dbReference type="PANTHER" id="PTHR10997:SF8">
    <property type="entry name" value="EXPORTIN-2"/>
    <property type="match status" value="1"/>
</dbReference>
<accession>A0A9W7FZ70</accession>
<evidence type="ECO:0000313" key="4">
    <source>
        <dbReference type="Proteomes" id="UP001165082"/>
    </source>
</evidence>
<dbReference type="Gene3D" id="1.25.10.10">
    <property type="entry name" value="Leucine-rich Repeat Variant"/>
    <property type="match status" value="1"/>
</dbReference>
<sequence length="791" mass="88082">SNMATNPSCPAAALPSHLESLRLICRIWFSLNWLDLPEYFEDHMKEWMDEFAKFLSYENPNLEVDEDEPEPGPIQKLQAAVIEDINLYANRDEETFHPFLPNFAQLVWNLLLKCKPQTNFDNLTTTSLKFLASIVAKKLHENLFSDPNTLRQIVSNIVIPNIAVRESDVEQFEDDPSDYILADMEGSDSETRRRCSIDLLRAMCRNYEQQATAIVKEHLQTLLTNFTNDPVNNWGQKDAAILLVLAVSVRKESAMGGVSEVNDQIDVMEFFTSQILPELNEPNMSARPMLKADAVKFVSTFRNQFTVEHLRHLFPLLINHLGAPNIVVHTYAAAAIEKILTVKDKQTRQLKFGKAELRPSLEGMFGGLFAIVENAELSENEYVMKATMRALAVIKEEAVAVTEMIIGKLTGILGRVCKNPQNPHFNHYLFESIAVLVRSVCSTNASYVASFEGLLFPPFQHVLQMEVTEFIPYVFQVLAQLLEYSTGDLSSAYESLFQPLLTPTLWESKGNIPGLTRLICAYMGKAGRKLCIQGNFLMGVLGVFQKLISSKANEAYGFQLLGALVESLGMEGLQNHIVEVFNILLMRLQKGKTARYVRHICLFFSFLVSKCGAATWLQILNSIQPGLGGMLLNQIWIPCVLKESVFNKSDNKVMVVGMTMLMKEAEIINLDGGKPWTQMVAGTLKLVGSGVADNDSKGGDDGDLEIEISFDSSFSKLNFAGKPVADRLPEVPDKEALLAKNLGECCASKPGALVGLLQATFQDQAVAEACGEVKVEAILQQLIQKYNVNLS</sequence>
<keyword evidence="4" id="KW-1185">Reference proteome</keyword>
<dbReference type="InterPro" id="IPR011989">
    <property type="entry name" value="ARM-like"/>
</dbReference>
<evidence type="ECO:0000313" key="3">
    <source>
        <dbReference type="EMBL" id="GMI25674.1"/>
    </source>
</evidence>
<dbReference type="PANTHER" id="PTHR10997">
    <property type="entry name" value="IMPORTIN-7, 8, 11"/>
    <property type="match status" value="1"/>
</dbReference>
<protein>
    <recommendedName>
        <fullName evidence="5">Exportin-2</fullName>
    </recommendedName>
</protein>
<dbReference type="InterPro" id="IPR013713">
    <property type="entry name" value="XPO2_central"/>
</dbReference>
<evidence type="ECO:0008006" key="5">
    <source>
        <dbReference type="Google" id="ProtNLM"/>
    </source>
</evidence>
<feature type="domain" description="Exportin-2 central" evidence="2">
    <location>
        <begin position="10"/>
        <end position="336"/>
    </location>
</feature>
<dbReference type="Pfam" id="PF03378">
    <property type="entry name" value="CAS_CSE1"/>
    <property type="match status" value="1"/>
</dbReference>
<dbReference type="InterPro" id="IPR005043">
    <property type="entry name" value="XPO2_C"/>
</dbReference>
<dbReference type="GO" id="GO:0005635">
    <property type="term" value="C:nuclear envelope"/>
    <property type="evidence" value="ECO:0007669"/>
    <property type="project" value="TreeGrafter"/>
</dbReference>
<organism evidence="3 4">
    <name type="scientific">Triparma retinervis</name>
    <dbReference type="NCBI Taxonomy" id="2557542"/>
    <lineage>
        <taxon>Eukaryota</taxon>
        <taxon>Sar</taxon>
        <taxon>Stramenopiles</taxon>
        <taxon>Ochrophyta</taxon>
        <taxon>Bolidophyceae</taxon>
        <taxon>Parmales</taxon>
        <taxon>Triparmaceae</taxon>
        <taxon>Triparma</taxon>
    </lineage>
</organism>
<dbReference type="GO" id="GO:0005829">
    <property type="term" value="C:cytosol"/>
    <property type="evidence" value="ECO:0007669"/>
    <property type="project" value="TreeGrafter"/>
</dbReference>
<dbReference type="EMBL" id="BRXZ01008396">
    <property type="protein sequence ID" value="GMI25674.1"/>
    <property type="molecule type" value="Genomic_DNA"/>
</dbReference>
<dbReference type="SUPFAM" id="SSF48371">
    <property type="entry name" value="ARM repeat"/>
    <property type="match status" value="1"/>
</dbReference>